<sequence length="183" mass="20668">MIKVRLARNGDDNDRDWLAGDPLKSQALHSGVEGGQAQHQRSVQEIGGAGWTHSRYLDRGNERSDKRFTTSRLFATTLECWQWMNSFARESPEDWPHGLVGDIIERFEEGGVWQEERFHGAVLQKPQMSFEGRTLRLAYSYKFRYSSFNGSGAITFLAADDDADALVFLTDDTGVFLSADTPD</sequence>
<name>A0ABP9P275_9BACT</name>
<comment type="caution">
    <text evidence="1">The sequence shown here is derived from an EMBL/GenBank/DDBJ whole genome shotgun (WGS) entry which is preliminary data.</text>
</comment>
<protein>
    <submittedName>
        <fullName evidence="1">Uncharacterized protein</fullName>
    </submittedName>
</protein>
<accession>A0ABP9P275</accession>
<gene>
    <name evidence="1" type="ORF">GCM10023213_13960</name>
</gene>
<dbReference type="Proteomes" id="UP001499852">
    <property type="component" value="Unassembled WGS sequence"/>
</dbReference>
<keyword evidence="2" id="KW-1185">Reference proteome</keyword>
<evidence type="ECO:0000313" key="1">
    <source>
        <dbReference type="EMBL" id="GAA5137376.1"/>
    </source>
</evidence>
<organism evidence="1 2">
    <name type="scientific">Prosthecobacter algae</name>
    <dbReference type="NCBI Taxonomy" id="1144682"/>
    <lineage>
        <taxon>Bacteria</taxon>
        <taxon>Pseudomonadati</taxon>
        <taxon>Verrucomicrobiota</taxon>
        <taxon>Verrucomicrobiia</taxon>
        <taxon>Verrucomicrobiales</taxon>
        <taxon>Verrucomicrobiaceae</taxon>
        <taxon>Prosthecobacter</taxon>
    </lineage>
</organism>
<proteinExistence type="predicted"/>
<dbReference type="RefSeq" id="WP_345735657.1">
    <property type="nucleotide sequence ID" value="NZ_BAABIA010000003.1"/>
</dbReference>
<reference evidence="2" key="1">
    <citation type="journal article" date="2019" name="Int. J. Syst. Evol. Microbiol.">
        <title>The Global Catalogue of Microorganisms (GCM) 10K type strain sequencing project: providing services to taxonomists for standard genome sequencing and annotation.</title>
        <authorList>
            <consortium name="The Broad Institute Genomics Platform"/>
            <consortium name="The Broad Institute Genome Sequencing Center for Infectious Disease"/>
            <person name="Wu L."/>
            <person name="Ma J."/>
        </authorList>
    </citation>
    <scope>NUCLEOTIDE SEQUENCE [LARGE SCALE GENOMIC DNA]</scope>
    <source>
        <strain evidence="2">JCM 18053</strain>
    </source>
</reference>
<evidence type="ECO:0000313" key="2">
    <source>
        <dbReference type="Proteomes" id="UP001499852"/>
    </source>
</evidence>
<dbReference type="EMBL" id="BAABIA010000003">
    <property type="protein sequence ID" value="GAA5137376.1"/>
    <property type="molecule type" value="Genomic_DNA"/>
</dbReference>